<dbReference type="AlphaFoldDB" id="A0A066UK46"/>
<accession>A0A066UK46</accession>
<gene>
    <name evidence="9" type="primary">ipk</name>
    <name evidence="7" type="synonym">ispE</name>
    <name evidence="9" type="ORF">MBO_08417</name>
</gene>
<evidence type="ECO:0000256" key="1">
    <source>
        <dbReference type="ARBA" id="ARBA00017473"/>
    </source>
</evidence>
<dbReference type="PIRSF" id="PIRSF010376">
    <property type="entry name" value="IspE"/>
    <property type="match status" value="1"/>
</dbReference>
<dbReference type="PANTHER" id="PTHR43527:SF2">
    <property type="entry name" value="4-DIPHOSPHOCYTIDYL-2-C-METHYL-D-ERYTHRITOL KINASE, CHLOROPLASTIC"/>
    <property type="match status" value="1"/>
</dbReference>
<reference evidence="9 10" key="1">
    <citation type="journal article" date="2014" name="Genome Announc.">
        <title>Draft Genome Sequence of Moraxella bovoculi Strain 237T (ATCC BAA-1259T) Isolated from a Calf with Infectious Bovine Keratoconjunctivitis.</title>
        <authorList>
            <person name="Calcutt M.J."/>
            <person name="Foecking M.F."/>
            <person name="Martin N.T."/>
            <person name="Mhlanga-Mutangadura T."/>
            <person name="Reilly T.J."/>
        </authorList>
    </citation>
    <scope>NUCLEOTIDE SEQUENCE [LARGE SCALE GENOMIC DNA]</scope>
    <source>
        <strain evidence="9 10">237</strain>
    </source>
</reference>
<evidence type="ECO:0000256" key="6">
    <source>
        <dbReference type="ARBA" id="ARBA00023229"/>
    </source>
</evidence>
<comment type="catalytic activity">
    <reaction evidence="7">
        <text>4-CDP-2-C-methyl-D-erythritol + ATP = 4-CDP-2-C-methyl-D-erythritol 2-phosphate + ADP + H(+)</text>
        <dbReference type="Rhea" id="RHEA:18437"/>
        <dbReference type="ChEBI" id="CHEBI:15378"/>
        <dbReference type="ChEBI" id="CHEBI:30616"/>
        <dbReference type="ChEBI" id="CHEBI:57823"/>
        <dbReference type="ChEBI" id="CHEBI:57919"/>
        <dbReference type="ChEBI" id="CHEBI:456216"/>
        <dbReference type="EC" id="2.7.1.148"/>
    </reaction>
</comment>
<evidence type="ECO:0000256" key="2">
    <source>
        <dbReference type="ARBA" id="ARBA00022679"/>
    </source>
</evidence>
<dbReference type="EC" id="2.7.1.148" evidence="7"/>
<keyword evidence="10" id="KW-1185">Reference proteome</keyword>
<dbReference type="Gene3D" id="3.30.70.890">
    <property type="entry name" value="GHMP kinase, C-terminal domain"/>
    <property type="match status" value="1"/>
</dbReference>
<dbReference type="Gene3D" id="3.30.230.10">
    <property type="match status" value="1"/>
</dbReference>
<comment type="caution">
    <text evidence="9">The sequence shown here is derived from an EMBL/GenBank/DDBJ whole genome shotgun (WGS) entry which is preliminary data.</text>
</comment>
<dbReference type="GO" id="GO:0050515">
    <property type="term" value="F:4-(cytidine 5'-diphospho)-2-C-methyl-D-erythritol kinase activity"/>
    <property type="evidence" value="ECO:0007669"/>
    <property type="project" value="UniProtKB-UniRule"/>
</dbReference>
<dbReference type="HAMAP" id="MF_00061">
    <property type="entry name" value="IspE"/>
    <property type="match status" value="1"/>
</dbReference>
<feature type="active site" evidence="7">
    <location>
        <position position="9"/>
    </location>
</feature>
<evidence type="ECO:0000256" key="3">
    <source>
        <dbReference type="ARBA" id="ARBA00022741"/>
    </source>
</evidence>
<evidence type="ECO:0000313" key="9">
    <source>
        <dbReference type="EMBL" id="KDN24588.1"/>
    </source>
</evidence>
<feature type="binding site" evidence="7">
    <location>
        <begin position="95"/>
        <end position="105"/>
    </location>
    <ligand>
        <name>ATP</name>
        <dbReference type="ChEBI" id="CHEBI:30616"/>
    </ligand>
</feature>
<sequence>MMRIFSPAKINLFLHITGVRTDGYHDLQSVFRALDFGDYLEIKPTDGDQLVTLLGADHLTSSLDDNLIVKAAHALAKLHPERTTPITITLDKHIPTGAGLGGGSSNCAATLIALNELWQLGLSTKELIDVGASLGADVPFFIFAHAHRSDAIATGIGEILSSITLPSRAYLLLMPDAHLATAHFFKHAKLSKDSPLMDGLESKQASFERSLIAPFHNCFEVIAAEDSPSVKDALDYLHSLPSQSTPRMTGTGSAVFLPLSAEDLDHATRWQQGAPCRAIICHSLYGTKG</sequence>
<dbReference type="GO" id="GO:0016114">
    <property type="term" value="P:terpenoid biosynthetic process"/>
    <property type="evidence" value="ECO:0007669"/>
    <property type="project" value="UniProtKB-UniRule"/>
</dbReference>
<feature type="domain" description="GHMP kinase N-terminal" evidence="8">
    <location>
        <begin position="66"/>
        <end position="143"/>
    </location>
</feature>
<dbReference type="InterPro" id="IPR004424">
    <property type="entry name" value="IspE"/>
</dbReference>
<keyword evidence="5 7" id="KW-0067">ATP-binding</keyword>
<dbReference type="InterPro" id="IPR036554">
    <property type="entry name" value="GHMP_kinase_C_sf"/>
</dbReference>
<comment type="pathway">
    <text evidence="7">Isoprenoid biosynthesis; isopentenyl diphosphate biosynthesis via DXP pathway; isopentenyl diphosphate from 1-deoxy-D-xylulose 5-phosphate: step 3/6.</text>
</comment>
<keyword evidence="2 7" id="KW-0808">Transferase</keyword>
<keyword evidence="3 7" id="KW-0547">Nucleotide-binding</keyword>
<dbReference type="InterPro" id="IPR006204">
    <property type="entry name" value="GHMP_kinase_N_dom"/>
</dbReference>
<dbReference type="RefSeq" id="WP_036366656.1">
    <property type="nucleotide sequence ID" value="NZ_AOMT01000031.1"/>
</dbReference>
<evidence type="ECO:0000313" key="10">
    <source>
        <dbReference type="Proteomes" id="UP000035860"/>
    </source>
</evidence>
<evidence type="ECO:0000256" key="4">
    <source>
        <dbReference type="ARBA" id="ARBA00022777"/>
    </source>
</evidence>
<dbReference type="InterPro" id="IPR014721">
    <property type="entry name" value="Ribsml_uS5_D2-typ_fold_subgr"/>
</dbReference>
<dbReference type="SUPFAM" id="SSF54211">
    <property type="entry name" value="Ribosomal protein S5 domain 2-like"/>
    <property type="match status" value="1"/>
</dbReference>
<keyword evidence="4 7" id="KW-0418">Kinase</keyword>
<dbReference type="PANTHER" id="PTHR43527">
    <property type="entry name" value="4-DIPHOSPHOCYTIDYL-2-C-METHYL-D-ERYTHRITOL KINASE, CHLOROPLASTIC"/>
    <property type="match status" value="1"/>
</dbReference>
<dbReference type="eggNOG" id="COG1947">
    <property type="taxonomic scope" value="Bacteria"/>
</dbReference>
<organism evidence="9 10">
    <name type="scientific">Moraxella bovoculi 237</name>
    <dbReference type="NCBI Taxonomy" id="743974"/>
    <lineage>
        <taxon>Bacteria</taxon>
        <taxon>Pseudomonadati</taxon>
        <taxon>Pseudomonadota</taxon>
        <taxon>Gammaproteobacteria</taxon>
        <taxon>Moraxellales</taxon>
        <taxon>Moraxellaceae</taxon>
        <taxon>Moraxella</taxon>
    </lineage>
</organism>
<evidence type="ECO:0000259" key="8">
    <source>
        <dbReference type="Pfam" id="PF00288"/>
    </source>
</evidence>
<feature type="active site" evidence="7">
    <location>
        <position position="137"/>
    </location>
</feature>
<dbReference type="InterPro" id="IPR020568">
    <property type="entry name" value="Ribosomal_Su5_D2-typ_SF"/>
</dbReference>
<evidence type="ECO:0000256" key="5">
    <source>
        <dbReference type="ARBA" id="ARBA00022840"/>
    </source>
</evidence>
<protein>
    <recommendedName>
        <fullName evidence="1 7">4-diphosphocytidyl-2-C-methyl-D-erythritol kinase</fullName>
        <shortName evidence="7">CMK</shortName>
        <ecNumber evidence="7">2.7.1.148</ecNumber>
    </recommendedName>
    <alternativeName>
        <fullName evidence="7">4-(cytidine-5'-diphospho)-2-C-methyl-D-erythritol kinase</fullName>
    </alternativeName>
</protein>
<comment type="function">
    <text evidence="7">Catalyzes the phosphorylation of the position 2 hydroxy group of 4-diphosphocytidyl-2C-methyl-D-erythritol.</text>
</comment>
<dbReference type="Proteomes" id="UP000035860">
    <property type="component" value="Unassembled WGS sequence"/>
</dbReference>
<keyword evidence="6 7" id="KW-0414">Isoprene biosynthesis</keyword>
<dbReference type="GO" id="GO:0005524">
    <property type="term" value="F:ATP binding"/>
    <property type="evidence" value="ECO:0007669"/>
    <property type="project" value="UniProtKB-UniRule"/>
</dbReference>
<dbReference type="UniPathway" id="UPA00056">
    <property type="reaction ID" value="UER00094"/>
</dbReference>
<dbReference type="OrthoDB" id="9809438at2"/>
<dbReference type="SUPFAM" id="SSF55060">
    <property type="entry name" value="GHMP Kinase, C-terminal domain"/>
    <property type="match status" value="1"/>
</dbReference>
<dbReference type="Pfam" id="PF00288">
    <property type="entry name" value="GHMP_kinases_N"/>
    <property type="match status" value="1"/>
</dbReference>
<dbReference type="GO" id="GO:0019288">
    <property type="term" value="P:isopentenyl diphosphate biosynthetic process, methylerythritol 4-phosphate pathway"/>
    <property type="evidence" value="ECO:0007669"/>
    <property type="project" value="UniProtKB-UniRule"/>
</dbReference>
<comment type="similarity">
    <text evidence="7">Belongs to the GHMP kinase family. IspE subfamily.</text>
</comment>
<evidence type="ECO:0000256" key="7">
    <source>
        <dbReference type="HAMAP-Rule" id="MF_00061"/>
    </source>
</evidence>
<name>A0A066UK46_9GAMM</name>
<dbReference type="EMBL" id="AOMT01000031">
    <property type="protein sequence ID" value="KDN24588.1"/>
    <property type="molecule type" value="Genomic_DNA"/>
</dbReference>
<dbReference type="NCBIfam" id="TIGR00154">
    <property type="entry name" value="ispE"/>
    <property type="match status" value="1"/>
</dbReference>
<proteinExistence type="inferred from homology"/>